<gene>
    <name evidence="1" type="ORF">METZ01_LOCUS276938</name>
</gene>
<reference evidence="1" key="1">
    <citation type="submission" date="2018-05" db="EMBL/GenBank/DDBJ databases">
        <authorList>
            <person name="Lanie J.A."/>
            <person name="Ng W.-L."/>
            <person name="Kazmierczak K.M."/>
            <person name="Andrzejewski T.M."/>
            <person name="Davidsen T.M."/>
            <person name="Wayne K.J."/>
            <person name="Tettelin H."/>
            <person name="Glass J.I."/>
            <person name="Rusch D."/>
            <person name="Podicherti R."/>
            <person name="Tsui H.-C.T."/>
            <person name="Winkler M.E."/>
        </authorList>
    </citation>
    <scope>NUCLEOTIDE SEQUENCE</scope>
</reference>
<accession>A0A382KGG4</accession>
<organism evidence="1">
    <name type="scientific">marine metagenome</name>
    <dbReference type="NCBI Taxonomy" id="408172"/>
    <lineage>
        <taxon>unclassified sequences</taxon>
        <taxon>metagenomes</taxon>
        <taxon>ecological metagenomes</taxon>
    </lineage>
</organism>
<dbReference type="AlphaFoldDB" id="A0A382KGG4"/>
<dbReference type="EMBL" id="UINC01080809">
    <property type="protein sequence ID" value="SVC24084.1"/>
    <property type="molecule type" value="Genomic_DNA"/>
</dbReference>
<sequence length="45" mass="4833">MNQFVAPTSFITSISVLRAEIAVKTVFNMSTAETATRTIAASKRA</sequence>
<protein>
    <submittedName>
        <fullName evidence="1">Uncharacterized protein</fullName>
    </submittedName>
</protein>
<proteinExistence type="predicted"/>
<name>A0A382KGG4_9ZZZZ</name>
<evidence type="ECO:0000313" key="1">
    <source>
        <dbReference type="EMBL" id="SVC24084.1"/>
    </source>
</evidence>